<dbReference type="GO" id="GO:0003700">
    <property type="term" value="F:DNA-binding transcription factor activity"/>
    <property type="evidence" value="ECO:0007669"/>
    <property type="project" value="TreeGrafter"/>
</dbReference>
<comment type="caution">
    <text evidence="4">The sequence shown here is derived from an EMBL/GenBank/DDBJ whole genome shotgun (WGS) entry which is preliminary data.</text>
</comment>
<dbReference type="Proteomes" id="UP000462152">
    <property type="component" value="Unassembled WGS sequence"/>
</dbReference>
<keyword evidence="5" id="KW-1185">Reference proteome</keyword>
<dbReference type="GO" id="GO:0000976">
    <property type="term" value="F:transcription cis-regulatory region binding"/>
    <property type="evidence" value="ECO:0007669"/>
    <property type="project" value="TreeGrafter"/>
</dbReference>
<protein>
    <submittedName>
        <fullName evidence="4">TetR family transcriptional regulator</fullName>
    </submittedName>
</protein>
<dbReference type="RefSeq" id="WP_129315201.1">
    <property type="nucleotide sequence ID" value="NZ_NOIQ01000004.1"/>
</dbReference>
<dbReference type="SUPFAM" id="SSF48498">
    <property type="entry name" value="Tetracyclin repressor-like, C-terminal domain"/>
    <property type="match status" value="1"/>
</dbReference>
<evidence type="ECO:0000256" key="1">
    <source>
        <dbReference type="ARBA" id="ARBA00023125"/>
    </source>
</evidence>
<feature type="DNA-binding region" description="H-T-H motif" evidence="2">
    <location>
        <begin position="33"/>
        <end position="52"/>
    </location>
</feature>
<dbReference type="PANTHER" id="PTHR30055">
    <property type="entry name" value="HTH-TYPE TRANSCRIPTIONAL REGULATOR RUTR"/>
    <property type="match status" value="1"/>
</dbReference>
<proteinExistence type="predicted"/>
<name>A0A7K1LH07_9MICC</name>
<evidence type="ECO:0000256" key="2">
    <source>
        <dbReference type="PROSITE-ProRule" id="PRU00335"/>
    </source>
</evidence>
<dbReference type="InterPro" id="IPR036271">
    <property type="entry name" value="Tet_transcr_reg_TetR-rel_C_sf"/>
</dbReference>
<gene>
    <name evidence="4" type="ORF">GMA10_04470</name>
</gene>
<organism evidence="4 5">
    <name type="scientific">Rothia koreensis</name>
    <dbReference type="NCBI Taxonomy" id="592378"/>
    <lineage>
        <taxon>Bacteria</taxon>
        <taxon>Bacillati</taxon>
        <taxon>Actinomycetota</taxon>
        <taxon>Actinomycetes</taxon>
        <taxon>Micrococcales</taxon>
        <taxon>Micrococcaceae</taxon>
        <taxon>Rothia</taxon>
    </lineage>
</organism>
<reference evidence="4 5" key="1">
    <citation type="submission" date="2019-12" db="EMBL/GenBank/DDBJ databases">
        <authorList>
            <person name="Li J."/>
            <person name="Shi Y."/>
            <person name="Xu G."/>
            <person name="Xiao D."/>
            <person name="Ran X."/>
        </authorList>
    </citation>
    <scope>NUCLEOTIDE SEQUENCE [LARGE SCALE GENOMIC DNA]</scope>
    <source>
        <strain evidence="4 5">JCM 15915</strain>
    </source>
</reference>
<dbReference type="InterPro" id="IPR009057">
    <property type="entry name" value="Homeodomain-like_sf"/>
</dbReference>
<dbReference type="Gene3D" id="1.10.357.10">
    <property type="entry name" value="Tetracycline Repressor, domain 2"/>
    <property type="match status" value="1"/>
</dbReference>
<accession>A0A7K1LH07</accession>
<dbReference type="PANTHER" id="PTHR30055:SF223">
    <property type="entry name" value="HTH-TYPE TRANSCRIPTIONAL REGULATOR UIDR"/>
    <property type="match status" value="1"/>
</dbReference>
<dbReference type="PRINTS" id="PR00455">
    <property type="entry name" value="HTHTETR"/>
</dbReference>
<evidence type="ECO:0000259" key="3">
    <source>
        <dbReference type="PROSITE" id="PS50977"/>
    </source>
</evidence>
<dbReference type="InterPro" id="IPR050109">
    <property type="entry name" value="HTH-type_TetR-like_transc_reg"/>
</dbReference>
<keyword evidence="1 2" id="KW-0238">DNA-binding</keyword>
<dbReference type="Pfam" id="PF00440">
    <property type="entry name" value="TetR_N"/>
    <property type="match status" value="1"/>
</dbReference>
<feature type="domain" description="HTH tetR-type" evidence="3">
    <location>
        <begin position="10"/>
        <end position="70"/>
    </location>
</feature>
<dbReference type="OrthoDB" id="5242390at2"/>
<dbReference type="AlphaFoldDB" id="A0A7K1LH07"/>
<dbReference type="PROSITE" id="PS50977">
    <property type="entry name" value="HTH_TETR_2"/>
    <property type="match status" value="1"/>
</dbReference>
<evidence type="ECO:0000313" key="5">
    <source>
        <dbReference type="Proteomes" id="UP000462152"/>
    </source>
</evidence>
<sequence>MPRLSESSKIERRERIIAAARRCFLEKGFSNTSMADIVAESGMSPGSIYSHFDGKASIMRGTAEHIFGATLKDLTDMETATGSSLAPSDVARLLIETLFSIDFGPLLIQFVAESTVNPEVHEVAQENINLARTRLAEVLRPWSEMQVSQGADPDDVVGDPSRLANVLMLLFHGLLIRTAVDTHADRDQLVEDALTLIPQGRFGR</sequence>
<dbReference type="SUPFAM" id="SSF46689">
    <property type="entry name" value="Homeodomain-like"/>
    <property type="match status" value="1"/>
</dbReference>
<dbReference type="InterPro" id="IPR001647">
    <property type="entry name" value="HTH_TetR"/>
</dbReference>
<evidence type="ECO:0000313" key="4">
    <source>
        <dbReference type="EMBL" id="MUN54471.1"/>
    </source>
</evidence>
<dbReference type="EMBL" id="WOGT01000002">
    <property type="protein sequence ID" value="MUN54471.1"/>
    <property type="molecule type" value="Genomic_DNA"/>
</dbReference>